<sequence>MATLLAALLLIVTVFCSAVKDDLPGISTKLSDEDDESNRVPDVTALNDVGIHAIEQSSANSPKSDPIDQTIKETSTSTESSTTEFLTKPTESPSNDIISQEPKTFWLCQSDVPAAEWTGTELRTPPPNQQHVAILAEPTEKAEIDIGENGTIPFRALQSIGYQAVQCTLRLEACADCFVSIELDSVRPYFTQFQVEKVSRCDDPTSAMADPCFVMDFIEERADVYRAADRPNYKKISAWNWPEKRVYNSTSHSLTIHLVMRNIDNSNQLFNYLLRLFPIQISVHRNTEYKDNFSFDHMISSPRYPEAYPRHMIKNYTIENKNEWGKVKLIFDDFLVDYQSSLRIFDSDETELFNSQNTHRRPPAILSNGPKLTILFVSGSFTHLVGFRARFEFVKEFTDWRNLPSENCDQIRESFGGQINLANKSELVGKYVDCIWIVGRLPSFAQVFDQVYLKIDKFEPNEAKDLKLEIRKGLHSTSPVILSLESMNFRTGSNRKYPVSLVNDQHPHPAFYIRLNGLLHISSDVQLTYSLFYRWATASCPGRFEFHCENSRCISDSLRCDGVDNCGDQSDEICEINPLLNMEKENDVAMLMAIVLSLAGIILTLSAMIALAVGLNRRKLMLTCTHRGDTTTEDSQNSSNSNQIGLSPSVHTVGDRRFYLLPEAGVSVIEAPPTYADALKHGFDRRGSYENGAFQYQRDDSDKDDDSSSHSVRISTGRDGSIQARVRFVDECSQENLQNPSNHNSQNNVKEATKDGKLSSKKSDEKLRKDNDKPTDTTSSTVILQETESKNDDKSENTEGEPSTVSSKPSEVQESPRSTEGNQQPSSITPTPRSLEDTKPRDKTKVHKIVPTGTKSRIKPKVVPLPSTSSESKRVTEIPIVVTTSEDTSEAQTNDVLI</sequence>
<evidence type="ECO:0000256" key="2">
    <source>
        <dbReference type="PROSITE-ProRule" id="PRU00124"/>
    </source>
</evidence>
<dbReference type="EMBL" id="CAJFCW020000001">
    <property type="protein sequence ID" value="CAG9081266.1"/>
    <property type="molecule type" value="Genomic_DNA"/>
</dbReference>
<feature type="compositionally biased region" description="Basic and acidic residues" evidence="3">
    <location>
        <begin position="834"/>
        <end position="843"/>
    </location>
</feature>
<evidence type="ECO:0000259" key="6">
    <source>
        <dbReference type="SMART" id="SM00042"/>
    </source>
</evidence>
<organism evidence="7 8">
    <name type="scientific">Bursaphelenchus okinawaensis</name>
    <dbReference type="NCBI Taxonomy" id="465554"/>
    <lineage>
        <taxon>Eukaryota</taxon>
        <taxon>Metazoa</taxon>
        <taxon>Ecdysozoa</taxon>
        <taxon>Nematoda</taxon>
        <taxon>Chromadorea</taxon>
        <taxon>Rhabditida</taxon>
        <taxon>Tylenchina</taxon>
        <taxon>Tylenchomorpha</taxon>
        <taxon>Aphelenchoidea</taxon>
        <taxon>Aphelenchoididae</taxon>
        <taxon>Bursaphelenchus</taxon>
    </lineage>
</organism>
<feature type="region of interest" description="Disordered" evidence="3">
    <location>
        <begin position="736"/>
        <end position="874"/>
    </location>
</feature>
<dbReference type="PROSITE" id="PS50068">
    <property type="entry name" value="LDLRA_2"/>
    <property type="match status" value="1"/>
</dbReference>
<feature type="compositionally biased region" description="Low complexity" evidence="3">
    <location>
        <begin position="73"/>
        <end position="84"/>
    </location>
</feature>
<feature type="transmembrane region" description="Helical" evidence="4">
    <location>
        <begin position="588"/>
        <end position="613"/>
    </location>
</feature>
<name>A0A811JT27_9BILA</name>
<evidence type="ECO:0000256" key="1">
    <source>
        <dbReference type="ARBA" id="ARBA00023157"/>
    </source>
</evidence>
<evidence type="ECO:0000256" key="5">
    <source>
        <dbReference type="SAM" id="SignalP"/>
    </source>
</evidence>
<feature type="compositionally biased region" description="Polar residues" evidence="3">
    <location>
        <begin position="776"/>
        <end position="786"/>
    </location>
</feature>
<dbReference type="InterPro" id="IPR000859">
    <property type="entry name" value="CUB_dom"/>
</dbReference>
<keyword evidence="1 2" id="KW-1015">Disulfide bond</keyword>
<feature type="compositionally biased region" description="Basic and acidic residues" evidence="3">
    <location>
        <begin position="787"/>
        <end position="797"/>
    </location>
</feature>
<comment type="caution">
    <text evidence="2">Lacks conserved residue(s) required for the propagation of feature annotation.</text>
</comment>
<feature type="region of interest" description="Disordered" evidence="3">
    <location>
        <begin position="54"/>
        <end position="95"/>
    </location>
</feature>
<feature type="compositionally biased region" description="Basic and acidic residues" evidence="3">
    <location>
        <begin position="751"/>
        <end position="775"/>
    </location>
</feature>
<dbReference type="InterPro" id="IPR035914">
    <property type="entry name" value="Sperma_CUB_dom_sf"/>
</dbReference>
<dbReference type="InterPro" id="IPR002172">
    <property type="entry name" value="LDrepeatLR_classA_rpt"/>
</dbReference>
<dbReference type="SMART" id="SM00192">
    <property type="entry name" value="LDLa"/>
    <property type="match status" value="1"/>
</dbReference>
<evidence type="ECO:0000256" key="3">
    <source>
        <dbReference type="SAM" id="MobiDB-lite"/>
    </source>
</evidence>
<feature type="compositionally biased region" description="Polar residues" evidence="3">
    <location>
        <begin position="800"/>
        <end position="832"/>
    </location>
</feature>
<dbReference type="Gene3D" id="2.60.120.290">
    <property type="entry name" value="Spermadhesin, CUB domain"/>
    <property type="match status" value="1"/>
</dbReference>
<dbReference type="Proteomes" id="UP000614601">
    <property type="component" value="Unassembled WGS sequence"/>
</dbReference>
<feature type="domain" description="CUB" evidence="6">
    <location>
        <begin position="289"/>
        <end position="394"/>
    </location>
</feature>
<dbReference type="AlphaFoldDB" id="A0A811JT27"/>
<keyword evidence="5" id="KW-0732">Signal</keyword>
<feature type="disulfide bond" evidence="2">
    <location>
        <begin position="548"/>
        <end position="566"/>
    </location>
</feature>
<keyword evidence="8" id="KW-1185">Reference proteome</keyword>
<dbReference type="SUPFAM" id="SSF49854">
    <property type="entry name" value="Spermadhesin, CUB domain"/>
    <property type="match status" value="1"/>
</dbReference>
<keyword evidence="4" id="KW-1133">Transmembrane helix</keyword>
<keyword evidence="4" id="KW-0472">Membrane</keyword>
<feature type="region of interest" description="Disordered" evidence="3">
    <location>
        <begin position="696"/>
        <end position="720"/>
    </location>
</feature>
<dbReference type="CDD" id="cd00112">
    <property type="entry name" value="LDLa"/>
    <property type="match status" value="1"/>
</dbReference>
<reference evidence="7" key="1">
    <citation type="submission" date="2020-09" db="EMBL/GenBank/DDBJ databases">
        <authorList>
            <person name="Kikuchi T."/>
        </authorList>
    </citation>
    <scope>NUCLEOTIDE SEQUENCE</scope>
    <source>
        <strain evidence="7">SH1</strain>
    </source>
</reference>
<dbReference type="Pfam" id="PF00431">
    <property type="entry name" value="CUB"/>
    <property type="match status" value="1"/>
</dbReference>
<evidence type="ECO:0000256" key="4">
    <source>
        <dbReference type="SAM" id="Phobius"/>
    </source>
</evidence>
<comment type="caution">
    <text evidence="7">The sequence shown here is derived from an EMBL/GenBank/DDBJ whole genome shotgun (WGS) entry which is preliminary data.</text>
</comment>
<protein>
    <recommendedName>
        <fullName evidence="6">CUB domain-containing protein</fullName>
    </recommendedName>
</protein>
<dbReference type="SUPFAM" id="SSF57424">
    <property type="entry name" value="LDL receptor-like module"/>
    <property type="match status" value="1"/>
</dbReference>
<dbReference type="InterPro" id="IPR036055">
    <property type="entry name" value="LDL_receptor-like_sf"/>
</dbReference>
<feature type="compositionally biased region" description="Polar residues" evidence="3">
    <location>
        <begin position="736"/>
        <end position="750"/>
    </location>
</feature>
<dbReference type="InterPro" id="IPR042333">
    <property type="entry name" value="LRAD2/Mig-13-like"/>
</dbReference>
<dbReference type="SMART" id="SM00042">
    <property type="entry name" value="CUB"/>
    <property type="match status" value="1"/>
</dbReference>
<dbReference type="Pfam" id="PF00057">
    <property type="entry name" value="Ldl_recept_a"/>
    <property type="match status" value="1"/>
</dbReference>
<feature type="compositionally biased region" description="Polar residues" evidence="3">
    <location>
        <begin position="633"/>
        <end position="649"/>
    </location>
</feature>
<evidence type="ECO:0000313" key="8">
    <source>
        <dbReference type="Proteomes" id="UP000614601"/>
    </source>
</evidence>
<dbReference type="OrthoDB" id="19606at2759"/>
<evidence type="ECO:0000313" key="7">
    <source>
        <dbReference type="EMBL" id="CAD5206311.1"/>
    </source>
</evidence>
<dbReference type="Gene3D" id="4.10.400.10">
    <property type="entry name" value="Low-density Lipoprotein Receptor"/>
    <property type="match status" value="1"/>
</dbReference>
<keyword evidence="4" id="KW-0812">Transmembrane</keyword>
<gene>
    <name evidence="7" type="ORF">BOKJ2_LOCUS995</name>
</gene>
<feature type="chain" id="PRO_5035681375" description="CUB domain-containing protein" evidence="5">
    <location>
        <begin position="19"/>
        <end position="898"/>
    </location>
</feature>
<dbReference type="CDD" id="cd00041">
    <property type="entry name" value="CUB"/>
    <property type="match status" value="1"/>
</dbReference>
<feature type="signal peptide" evidence="5">
    <location>
        <begin position="1"/>
        <end position="18"/>
    </location>
</feature>
<proteinExistence type="predicted"/>
<dbReference type="PANTHER" id="PTHR24652">
    <property type="entry name" value="LOW-DENSITY LIPOPROTEIN RECEPTOR CLASS A DOMAIN-CONTAINING PROTEIN 2"/>
    <property type="match status" value="1"/>
</dbReference>
<accession>A0A811JT27</accession>
<feature type="region of interest" description="Disordered" evidence="3">
    <location>
        <begin position="629"/>
        <end position="649"/>
    </location>
</feature>
<dbReference type="EMBL" id="CAJFDH010000001">
    <property type="protein sequence ID" value="CAD5206311.1"/>
    <property type="molecule type" value="Genomic_DNA"/>
</dbReference>
<dbReference type="Proteomes" id="UP000783686">
    <property type="component" value="Unassembled WGS sequence"/>
</dbReference>